<dbReference type="OrthoDB" id="1109220at2759"/>
<proteinExistence type="predicted"/>
<protein>
    <submittedName>
        <fullName evidence="2">Uncharacterized protein</fullName>
    </submittedName>
</protein>
<reference evidence="2" key="1">
    <citation type="submission" date="2019-07" db="EMBL/GenBank/DDBJ databases">
        <authorList>
            <person name="Dittberner H."/>
        </authorList>
    </citation>
    <scope>NUCLEOTIDE SEQUENCE [LARGE SCALE GENOMIC DNA]</scope>
</reference>
<dbReference type="EMBL" id="CABITT030000006">
    <property type="protein sequence ID" value="VVB09462.1"/>
    <property type="molecule type" value="Genomic_DNA"/>
</dbReference>
<evidence type="ECO:0000313" key="2">
    <source>
        <dbReference type="EMBL" id="VVB09462.1"/>
    </source>
</evidence>
<dbReference type="AlphaFoldDB" id="A0A565C780"/>
<feature type="region of interest" description="Disordered" evidence="1">
    <location>
        <begin position="188"/>
        <end position="232"/>
    </location>
</feature>
<keyword evidence="3" id="KW-1185">Reference proteome</keyword>
<gene>
    <name evidence="2" type="ORF">ANE_LOCUS19906</name>
</gene>
<comment type="caution">
    <text evidence="2">The sequence shown here is derived from an EMBL/GenBank/DDBJ whole genome shotgun (WGS) entry which is preliminary data.</text>
</comment>
<dbReference type="Proteomes" id="UP000489600">
    <property type="component" value="Unassembled WGS sequence"/>
</dbReference>
<name>A0A565C780_9BRAS</name>
<organism evidence="2 3">
    <name type="scientific">Arabis nemorensis</name>
    <dbReference type="NCBI Taxonomy" id="586526"/>
    <lineage>
        <taxon>Eukaryota</taxon>
        <taxon>Viridiplantae</taxon>
        <taxon>Streptophyta</taxon>
        <taxon>Embryophyta</taxon>
        <taxon>Tracheophyta</taxon>
        <taxon>Spermatophyta</taxon>
        <taxon>Magnoliopsida</taxon>
        <taxon>eudicotyledons</taxon>
        <taxon>Gunneridae</taxon>
        <taxon>Pentapetalae</taxon>
        <taxon>rosids</taxon>
        <taxon>malvids</taxon>
        <taxon>Brassicales</taxon>
        <taxon>Brassicaceae</taxon>
        <taxon>Arabideae</taxon>
        <taxon>Arabis</taxon>
    </lineage>
</organism>
<accession>A0A565C780</accession>
<evidence type="ECO:0000313" key="3">
    <source>
        <dbReference type="Proteomes" id="UP000489600"/>
    </source>
</evidence>
<evidence type="ECO:0000256" key="1">
    <source>
        <dbReference type="SAM" id="MobiDB-lite"/>
    </source>
</evidence>
<sequence length="232" mass="26335">MIPTTGVWWDLDSCPVPADNISHDLLKKISSSGILLRHTPQVGSEVFDLLEQEWKKPHPPPAPIMLISRDGPWFSDLTSLGYTILQYSHSSDVKTNCQVLEDELPAWFCFLCEITSQTFDDFIEHLKSEGHRKELFDSVPLYMDDNDRPKHFCQLCKYPTFDTYTMAIHYNSEIHAQKVLEQAGGGVSQNLVAGPSEKEDSLAYQPNTSQEEEEEDQSSRRGSLEQEEVGVN</sequence>